<dbReference type="Proteomes" id="UP000770015">
    <property type="component" value="Unassembled WGS sequence"/>
</dbReference>
<keyword evidence="1" id="KW-0732">Signal</keyword>
<dbReference type="SUPFAM" id="SSF50685">
    <property type="entry name" value="Barwin-like endoglucanases"/>
    <property type="match status" value="1"/>
</dbReference>
<proteinExistence type="predicted"/>
<sequence>MRLGSPCLFSPLKHSPCLPAKNTIPSIQIQRSLSSARHLASPLYRHPTSSESSKPTFLPARTEHTNPTFLGQQQQTSVSPDNQRLAFLLRAPASARNYHLPPKAHQKRQAASHPPPFFHFQPPSATMKTSAVLCAVLASAAIAQPHAHNKRHVHQKHAKRAVVTEWVTEYAYVTEVVDSTTTVWVTPGAEPSPEPSPSTSSVNTRDAQFFEPEKSTTPVVEQPAPTPEPQPTTSQAPAPAPVQPEPVVQQEPEPVTTTSQAPAPVVTPEASPKEEDAAPKQNVVSGGDSSSKPSDSHTGELTYYDVGMGACGFDDSGKDNSENIVAISHLVMGTQSNGNPMCDQTITISAKGKTVQATVRDKCMGCAADDVDVSKAAFVALFGSLDLGRTEVEWWFN</sequence>
<keyword evidence="4" id="KW-1185">Reference proteome</keyword>
<dbReference type="EMBL" id="JAGSXJ010000001">
    <property type="protein sequence ID" value="KAH6697391.1"/>
    <property type="molecule type" value="Genomic_DNA"/>
</dbReference>
<comment type="caution">
    <text evidence="3">The sequence shown here is derived from an EMBL/GenBank/DDBJ whole genome shotgun (WGS) entry which is preliminary data.</text>
</comment>
<evidence type="ECO:0000313" key="3">
    <source>
        <dbReference type="EMBL" id="KAH6697391.1"/>
    </source>
</evidence>
<evidence type="ECO:0000256" key="2">
    <source>
        <dbReference type="SAM" id="MobiDB-lite"/>
    </source>
</evidence>
<gene>
    <name evidence="3" type="ORF">F5X68DRAFT_197253</name>
</gene>
<dbReference type="PANTHER" id="PTHR31836:SF28">
    <property type="entry name" value="SRCR DOMAIN-CONTAINING PROTEIN-RELATED"/>
    <property type="match status" value="1"/>
</dbReference>
<dbReference type="PANTHER" id="PTHR31836">
    <property type="match status" value="1"/>
</dbReference>
<dbReference type="Gene3D" id="2.40.40.10">
    <property type="entry name" value="RlpA-like domain"/>
    <property type="match status" value="1"/>
</dbReference>
<name>A0A9P8VM37_9PEZI</name>
<protein>
    <submittedName>
        <fullName evidence="3">Uncharacterized protein</fullName>
    </submittedName>
</protein>
<accession>A0A9P8VM37</accession>
<dbReference type="InterPro" id="IPR051477">
    <property type="entry name" value="Expansin_CellWall"/>
</dbReference>
<feature type="region of interest" description="Disordered" evidence="2">
    <location>
        <begin position="184"/>
        <end position="300"/>
    </location>
</feature>
<evidence type="ECO:0000256" key="1">
    <source>
        <dbReference type="ARBA" id="ARBA00022729"/>
    </source>
</evidence>
<feature type="compositionally biased region" description="Low complexity" evidence="2">
    <location>
        <begin position="245"/>
        <end position="258"/>
    </location>
</feature>
<dbReference type="InterPro" id="IPR036908">
    <property type="entry name" value="RlpA-like_sf"/>
</dbReference>
<reference evidence="3" key="1">
    <citation type="journal article" date="2021" name="Nat. Commun.">
        <title>Genetic determinants of endophytism in the Arabidopsis root mycobiome.</title>
        <authorList>
            <person name="Mesny F."/>
            <person name="Miyauchi S."/>
            <person name="Thiergart T."/>
            <person name="Pickel B."/>
            <person name="Atanasova L."/>
            <person name="Karlsson M."/>
            <person name="Huettel B."/>
            <person name="Barry K.W."/>
            <person name="Haridas S."/>
            <person name="Chen C."/>
            <person name="Bauer D."/>
            <person name="Andreopoulos W."/>
            <person name="Pangilinan J."/>
            <person name="LaButti K."/>
            <person name="Riley R."/>
            <person name="Lipzen A."/>
            <person name="Clum A."/>
            <person name="Drula E."/>
            <person name="Henrissat B."/>
            <person name="Kohler A."/>
            <person name="Grigoriev I.V."/>
            <person name="Martin F.M."/>
            <person name="Hacquard S."/>
        </authorList>
    </citation>
    <scope>NUCLEOTIDE SEQUENCE</scope>
    <source>
        <strain evidence="3">MPI-SDFR-AT-0117</strain>
    </source>
</reference>
<organism evidence="3 4">
    <name type="scientific">Plectosphaerella plurivora</name>
    <dbReference type="NCBI Taxonomy" id="936078"/>
    <lineage>
        <taxon>Eukaryota</taxon>
        <taxon>Fungi</taxon>
        <taxon>Dikarya</taxon>
        <taxon>Ascomycota</taxon>
        <taxon>Pezizomycotina</taxon>
        <taxon>Sordariomycetes</taxon>
        <taxon>Hypocreomycetidae</taxon>
        <taxon>Glomerellales</taxon>
        <taxon>Plectosphaerellaceae</taxon>
        <taxon>Plectosphaerella</taxon>
    </lineage>
</organism>
<evidence type="ECO:0000313" key="4">
    <source>
        <dbReference type="Proteomes" id="UP000770015"/>
    </source>
</evidence>
<dbReference type="AlphaFoldDB" id="A0A9P8VM37"/>
<dbReference type="CDD" id="cd22191">
    <property type="entry name" value="DPBB_RlpA_EXP_N-like"/>
    <property type="match status" value="1"/>
</dbReference>
<dbReference type="OrthoDB" id="623670at2759"/>